<evidence type="ECO:0000313" key="3">
    <source>
        <dbReference type="Proteomes" id="UP000279259"/>
    </source>
</evidence>
<feature type="region of interest" description="Disordered" evidence="1">
    <location>
        <begin position="327"/>
        <end position="507"/>
    </location>
</feature>
<dbReference type="GO" id="GO:0006368">
    <property type="term" value="P:transcription elongation by RNA polymerase II"/>
    <property type="evidence" value="ECO:0007669"/>
    <property type="project" value="InterPro"/>
</dbReference>
<dbReference type="PANTHER" id="PTHR23146">
    <property type="entry name" value="LEO1 PROTEIN"/>
    <property type="match status" value="1"/>
</dbReference>
<proteinExistence type="predicted"/>
<sequence>MSDNENGLADDLFGGSDDGAPQQQPPNAEASGSGSPREASASDAKEDKPAADDGDGDGDEGGDLFGDDDDDEGEGTRSRVLSSSAPTEASRSRSPNPLEYAEEDIELEEADENWANLPVPQWPHMQATDGKVWHMKLPAYVNVESKPYEPDLYRAGLEGPEIDGKENPVAARAKMIGVRNTIRWKWVTGADGEPERQSNARMLRWSDGSVSLQLGSDLFDVAPSHGATLARPQDPTPKNLAKENPTASTTFLAVIDPDNQVLVTERAIAGQLTLVPTSMTSKTHLELAKHVGQQHVKHSKMKILDDLKDQNQINELLLKAAGATERGFGGRTKKKTTRGYSDDEEDYSSDEPRSRRAGAGAGVGGRRGADRFGAEAGEYDEDDGFVVADDDEDEEEEEEDEDENDDDAAYGSKRKSGSGSKSKSGGKKRSKRRKSEESLDEMEEAERRIEERERERKRAKKEKSGGASGRSKKSREYLDTDEEDAEAEPDLDEGEEEMEMDVESEED</sequence>
<feature type="compositionally biased region" description="Polar residues" evidence="1">
    <location>
        <begin position="21"/>
        <end position="34"/>
    </location>
</feature>
<dbReference type="PANTHER" id="PTHR23146:SF0">
    <property type="entry name" value="RNA POLYMERASE-ASSOCIATED PROTEIN LEO1"/>
    <property type="match status" value="1"/>
</dbReference>
<reference evidence="2 3" key="1">
    <citation type="submission" date="2018-11" db="EMBL/GenBank/DDBJ databases">
        <title>Genome sequence of Saitozyma podzolica DSM 27192.</title>
        <authorList>
            <person name="Aliyu H."/>
            <person name="Gorte O."/>
            <person name="Ochsenreither K."/>
        </authorList>
    </citation>
    <scope>NUCLEOTIDE SEQUENCE [LARGE SCALE GENOMIC DNA]</scope>
    <source>
        <strain evidence="2 3">DSM 27192</strain>
    </source>
</reference>
<dbReference type="GO" id="GO:0016593">
    <property type="term" value="C:Cdc73/Paf1 complex"/>
    <property type="evidence" value="ECO:0007669"/>
    <property type="project" value="InterPro"/>
</dbReference>
<dbReference type="GO" id="GO:0032968">
    <property type="term" value="P:positive regulation of transcription elongation by RNA polymerase II"/>
    <property type="evidence" value="ECO:0007669"/>
    <property type="project" value="TreeGrafter"/>
</dbReference>
<protein>
    <recommendedName>
        <fullName evidence="4">RNA polymerase-associated protein LEO1</fullName>
    </recommendedName>
</protein>
<dbReference type="AlphaFoldDB" id="A0A427YV63"/>
<dbReference type="OrthoDB" id="20844at2759"/>
<dbReference type="Proteomes" id="UP000279259">
    <property type="component" value="Unassembled WGS sequence"/>
</dbReference>
<feature type="compositionally biased region" description="Acidic residues" evidence="1">
    <location>
        <begin position="479"/>
        <end position="507"/>
    </location>
</feature>
<dbReference type="Pfam" id="PF04004">
    <property type="entry name" value="Leo1"/>
    <property type="match status" value="1"/>
</dbReference>
<evidence type="ECO:0000313" key="2">
    <source>
        <dbReference type="EMBL" id="RSH94895.1"/>
    </source>
</evidence>
<feature type="compositionally biased region" description="Acidic residues" evidence="1">
    <location>
        <begin position="377"/>
        <end position="408"/>
    </location>
</feature>
<organism evidence="2 3">
    <name type="scientific">Saitozyma podzolica</name>
    <dbReference type="NCBI Taxonomy" id="1890683"/>
    <lineage>
        <taxon>Eukaryota</taxon>
        <taxon>Fungi</taxon>
        <taxon>Dikarya</taxon>
        <taxon>Basidiomycota</taxon>
        <taxon>Agaricomycotina</taxon>
        <taxon>Tremellomycetes</taxon>
        <taxon>Tremellales</taxon>
        <taxon>Trimorphomycetaceae</taxon>
        <taxon>Saitozyma</taxon>
    </lineage>
</organism>
<accession>A0A427YV63</accession>
<feature type="compositionally biased region" description="Acidic residues" evidence="1">
    <location>
        <begin position="52"/>
        <end position="73"/>
    </location>
</feature>
<feature type="region of interest" description="Disordered" evidence="1">
    <location>
        <begin position="1"/>
        <end position="98"/>
    </location>
</feature>
<dbReference type="InterPro" id="IPR007149">
    <property type="entry name" value="Leo1"/>
</dbReference>
<comment type="caution">
    <text evidence="2">The sequence shown here is derived from an EMBL/GenBank/DDBJ whole genome shotgun (WGS) entry which is preliminary data.</text>
</comment>
<name>A0A427YV63_9TREE</name>
<dbReference type="STRING" id="1890683.A0A427YV63"/>
<gene>
    <name evidence="2" type="ORF">EHS25_004701</name>
</gene>
<dbReference type="EMBL" id="RSCD01000002">
    <property type="protein sequence ID" value="RSH94895.1"/>
    <property type="molecule type" value="Genomic_DNA"/>
</dbReference>
<feature type="compositionally biased region" description="Basic and acidic residues" evidence="1">
    <location>
        <begin position="445"/>
        <end position="456"/>
    </location>
</feature>
<evidence type="ECO:0008006" key="4">
    <source>
        <dbReference type="Google" id="ProtNLM"/>
    </source>
</evidence>
<keyword evidence="3" id="KW-1185">Reference proteome</keyword>
<feature type="compositionally biased region" description="Basic residues" evidence="1">
    <location>
        <begin position="424"/>
        <end position="433"/>
    </location>
</feature>
<evidence type="ECO:0000256" key="1">
    <source>
        <dbReference type="SAM" id="MobiDB-lite"/>
    </source>
</evidence>
<dbReference type="GO" id="GO:1990269">
    <property type="term" value="F:RNA polymerase II C-terminal domain phosphoserine binding"/>
    <property type="evidence" value="ECO:0007669"/>
    <property type="project" value="TreeGrafter"/>
</dbReference>
<feature type="compositionally biased region" description="Polar residues" evidence="1">
    <location>
        <begin position="79"/>
        <end position="95"/>
    </location>
</feature>